<reference evidence="3 4" key="1">
    <citation type="submission" date="2024-02" db="EMBL/GenBank/DDBJ databases">
        <title>De novo assembly and annotation of 12 fungi associated with fruit tree decline syndrome in Ontario, Canada.</title>
        <authorList>
            <person name="Sulman M."/>
            <person name="Ellouze W."/>
            <person name="Ilyukhin E."/>
        </authorList>
    </citation>
    <scope>NUCLEOTIDE SEQUENCE [LARGE SCALE GENOMIC DNA]</scope>
    <source>
        <strain evidence="3 4">M169</strain>
    </source>
</reference>
<organism evidence="3 4">
    <name type="scientific">Diaporthe eres</name>
    <name type="common">Phomopsis oblonga</name>
    <dbReference type="NCBI Taxonomy" id="83184"/>
    <lineage>
        <taxon>Eukaryota</taxon>
        <taxon>Fungi</taxon>
        <taxon>Dikarya</taxon>
        <taxon>Ascomycota</taxon>
        <taxon>Pezizomycotina</taxon>
        <taxon>Sordariomycetes</taxon>
        <taxon>Sordariomycetidae</taxon>
        <taxon>Diaporthales</taxon>
        <taxon>Diaporthaceae</taxon>
        <taxon>Diaporthe</taxon>
        <taxon>Diaporthe eres species complex</taxon>
    </lineage>
</organism>
<dbReference type="Proteomes" id="UP001430848">
    <property type="component" value="Unassembled WGS sequence"/>
</dbReference>
<evidence type="ECO:0000256" key="1">
    <source>
        <dbReference type="SAM" id="MobiDB-lite"/>
    </source>
</evidence>
<evidence type="ECO:0000256" key="2">
    <source>
        <dbReference type="SAM" id="SignalP"/>
    </source>
</evidence>
<feature type="region of interest" description="Disordered" evidence="1">
    <location>
        <begin position="137"/>
        <end position="189"/>
    </location>
</feature>
<gene>
    <name evidence="3" type="ORF">SLS63_007873</name>
</gene>
<sequence>MKISPAVLALLATTAVAVPMSVADMIGGQVTTPAEKTTAPSKTLDPASPNGPGEEDEFEICVMPDGCRDEDKHAGDPWHQRTTTLVRGKTLSSTFKSLVPTTTSRHEPITEPIIALPTAKSTRDFGICLMPTGCRNETKHSRSFQTRTPSITTTKTWGSQILFPDPDPTTTPYHEKTYPPLPSANPTSA</sequence>
<accession>A0ABR1P4L5</accession>
<feature type="region of interest" description="Disordered" evidence="1">
    <location>
        <begin position="32"/>
        <end position="55"/>
    </location>
</feature>
<protein>
    <submittedName>
        <fullName evidence="3">Uncharacterized protein</fullName>
    </submittedName>
</protein>
<comment type="caution">
    <text evidence="3">The sequence shown here is derived from an EMBL/GenBank/DDBJ whole genome shotgun (WGS) entry which is preliminary data.</text>
</comment>
<dbReference type="EMBL" id="JAKNSF020000046">
    <property type="protein sequence ID" value="KAK7725881.1"/>
    <property type="molecule type" value="Genomic_DNA"/>
</dbReference>
<feature type="signal peptide" evidence="2">
    <location>
        <begin position="1"/>
        <end position="17"/>
    </location>
</feature>
<keyword evidence="2" id="KW-0732">Signal</keyword>
<feature type="chain" id="PRO_5047207230" evidence="2">
    <location>
        <begin position="18"/>
        <end position="189"/>
    </location>
</feature>
<evidence type="ECO:0000313" key="4">
    <source>
        <dbReference type="Proteomes" id="UP001430848"/>
    </source>
</evidence>
<name>A0ABR1P4L5_DIAER</name>
<feature type="compositionally biased region" description="Polar residues" evidence="1">
    <location>
        <begin position="32"/>
        <end position="41"/>
    </location>
</feature>
<evidence type="ECO:0000313" key="3">
    <source>
        <dbReference type="EMBL" id="KAK7725881.1"/>
    </source>
</evidence>
<keyword evidence="4" id="KW-1185">Reference proteome</keyword>
<feature type="compositionally biased region" description="Polar residues" evidence="1">
    <location>
        <begin position="143"/>
        <end position="159"/>
    </location>
</feature>
<proteinExistence type="predicted"/>